<dbReference type="GO" id="GO:0005262">
    <property type="term" value="F:calcium channel activity"/>
    <property type="evidence" value="ECO:0000318"/>
    <property type="project" value="GO_Central"/>
</dbReference>
<dbReference type="GO" id="GO:0097190">
    <property type="term" value="P:apoptotic signaling pathway"/>
    <property type="evidence" value="ECO:0000318"/>
    <property type="project" value="GO_Central"/>
</dbReference>
<dbReference type="GO" id="GO:0043524">
    <property type="term" value="P:negative regulation of neuron apoptotic process"/>
    <property type="evidence" value="ECO:0000318"/>
    <property type="project" value="GO_Central"/>
</dbReference>
<dbReference type="InParanoid" id="F7BIC8"/>
<gene>
    <name evidence="6" type="primary">LOC100180479</name>
</gene>
<keyword evidence="2 5" id="KW-0812">Transmembrane</keyword>
<feature type="transmembrane region" description="Helical" evidence="5">
    <location>
        <begin position="224"/>
        <end position="241"/>
    </location>
</feature>
<dbReference type="Pfam" id="PF01027">
    <property type="entry name" value="Bax1-I"/>
    <property type="match status" value="1"/>
</dbReference>
<evidence type="ECO:0000256" key="5">
    <source>
        <dbReference type="RuleBase" id="RU004379"/>
    </source>
</evidence>
<dbReference type="STRING" id="7719.ENSCINP00000014392"/>
<dbReference type="RefSeq" id="XP_002129111.1">
    <property type="nucleotide sequence ID" value="XM_002129075.4"/>
</dbReference>
<feature type="transmembrane region" description="Helical" evidence="5">
    <location>
        <begin position="167"/>
        <end position="188"/>
    </location>
</feature>
<dbReference type="PANTHER" id="PTHR23291">
    <property type="entry name" value="BAX INHIBITOR-RELATED"/>
    <property type="match status" value="1"/>
</dbReference>
<dbReference type="EMBL" id="EAAA01002411">
    <property type="status" value="NOT_ANNOTATED_CDS"/>
    <property type="molecule type" value="Genomic_DNA"/>
</dbReference>
<reference evidence="7" key="1">
    <citation type="journal article" date="2002" name="Science">
        <title>The draft genome of Ciona intestinalis: insights into chordate and vertebrate origins.</title>
        <authorList>
            <person name="Dehal P."/>
            <person name="Satou Y."/>
            <person name="Campbell R.K."/>
            <person name="Chapman J."/>
            <person name="Degnan B."/>
            <person name="De Tomaso A."/>
            <person name="Davidson B."/>
            <person name="Di Gregorio A."/>
            <person name="Gelpke M."/>
            <person name="Goodstein D.M."/>
            <person name="Harafuji N."/>
            <person name="Hastings K.E."/>
            <person name="Ho I."/>
            <person name="Hotta K."/>
            <person name="Huang W."/>
            <person name="Kawashima T."/>
            <person name="Lemaire P."/>
            <person name="Martinez D."/>
            <person name="Meinertzhagen I.A."/>
            <person name="Necula S."/>
            <person name="Nonaka M."/>
            <person name="Putnam N."/>
            <person name="Rash S."/>
            <person name="Saiga H."/>
            <person name="Satake M."/>
            <person name="Terry A."/>
            <person name="Yamada L."/>
            <person name="Wang H.G."/>
            <person name="Awazu S."/>
            <person name="Azumi K."/>
            <person name="Boore J."/>
            <person name="Branno M."/>
            <person name="Chin-Bow S."/>
            <person name="DeSantis R."/>
            <person name="Doyle S."/>
            <person name="Francino P."/>
            <person name="Keys D.N."/>
            <person name="Haga S."/>
            <person name="Hayashi H."/>
            <person name="Hino K."/>
            <person name="Imai K.S."/>
            <person name="Inaba K."/>
            <person name="Kano S."/>
            <person name="Kobayashi K."/>
            <person name="Kobayashi M."/>
            <person name="Lee B.I."/>
            <person name="Makabe K.W."/>
            <person name="Manohar C."/>
            <person name="Matassi G."/>
            <person name="Medina M."/>
            <person name="Mochizuki Y."/>
            <person name="Mount S."/>
            <person name="Morishita T."/>
            <person name="Miura S."/>
            <person name="Nakayama A."/>
            <person name="Nishizaka S."/>
            <person name="Nomoto H."/>
            <person name="Ohta F."/>
            <person name="Oishi K."/>
            <person name="Rigoutsos I."/>
            <person name="Sano M."/>
            <person name="Sasaki A."/>
            <person name="Sasakura Y."/>
            <person name="Shoguchi E."/>
            <person name="Shin-i T."/>
            <person name="Spagnuolo A."/>
            <person name="Stainier D."/>
            <person name="Suzuki M.M."/>
            <person name="Tassy O."/>
            <person name="Takatori N."/>
            <person name="Tokuoka M."/>
            <person name="Yagi K."/>
            <person name="Yoshizaki F."/>
            <person name="Wada S."/>
            <person name="Zhang C."/>
            <person name="Hyatt P.D."/>
            <person name="Larimer F."/>
            <person name="Detter C."/>
            <person name="Doggett N."/>
            <person name="Glavina T."/>
            <person name="Hawkins T."/>
            <person name="Richardson P."/>
            <person name="Lucas S."/>
            <person name="Kohara Y."/>
            <person name="Levine M."/>
            <person name="Satoh N."/>
            <person name="Rokhsar D.S."/>
        </authorList>
    </citation>
    <scope>NUCLEOTIDE SEQUENCE [LARGE SCALE GENOMIC DNA]</scope>
</reference>
<dbReference type="FunCoup" id="F7BIC8">
    <property type="interactions" value="1"/>
</dbReference>
<dbReference type="OMA" id="ALITFPW"/>
<comment type="subcellular location">
    <subcellularLocation>
        <location evidence="1">Membrane</location>
        <topology evidence="1">Multi-pass membrane protein</topology>
    </subcellularLocation>
</comment>
<dbReference type="GO" id="GO:0005794">
    <property type="term" value="C:Golgi apparatus"/>
    <property type="evidence" value="ECO:0000318"/>
    <property type="project" value="GO_Central"/>
</dbReference>
<evidence type="ECO:0000313" key="6">
    <source>
        <dbReference type="Ensembl" id="ENSCINP00000014392.3"/>
    </source>
</evidence>
<evidence type="ECO:0000313" key="7">
    <source>
        <dbReference type="Proteomes" id="UP000008144"/>
    </source>
</evidence>
<accession>A0A1W2WDL7</accession>
<feature type="transmembrane region" description="Helical" evidence="5">
    <location>
        <begin position="137"/>
        <end position="155"/>
    </location>
</feature>
<accession>F7BIC8</accession>
<keyword evidence="4 5" id="KW-0472">Membrane</keyword>
<proteinExistence type="inferred from homology"/>
<dbReference type="GeneTree" id="ENSGT01050000244890"/>
<dbReference type="GO" id="GO:0016020">
    <property type="term" value="C:membrane"/>
    <property type="evidence" value="ECO:0000318"/>
    <property type="project" value="GO_Central"/>
</dbReference>
<feature type="transmembrane region" description="Helical" evidence="5">
    <location>
        <begin position="288"/>
        <end position="308"/>
    </location>
</feature>
<dbReference type="GO" id="GO:0005783">
    <property type="term" value="C:endoplasmic reticulum"/>
    <property type="evidence" value="ECO:0000318"/>
    <property type="project" value="GO_Central"/>
</dbReference>
<dbReference type="PANTHER" id="PTHR23291:SF127">
    <property type="entry name" value="PROTEIN LIFEGUARD 1-LIKE"/>
    <property type="match status" value="1"/>
</dbReference>
<feature type="transmembrane region" description="Helical" evidence="5">
    <location>
        <begin position="194"/>
        <end position="212"/>
    </location>
</feature>
<evidence type="ECO:0000256" key="3">
    <source>
        <dbReference type="ARBA" id="ARBA00022989"/>
    </source>
</evidence>
<name>F7BIC8_CIOIN</name>
<keyword evidence="7" id="KW-1185">Reference proteome</keyword>
<dbReference type="HOGENOM" id="CLU_058671_3_0_1"/>
<dbReference type="AlphaFoldDB" id="F7BIC8"/>
<reference evidence="6" key="4">
    <citation type="submission" date="2025-09" db="UniProtKB">
        <authorList>
            <consortium name="Ensembl"/>
        </authorList>
    </citation>
    <scope>IDENTIFICATION</scope>
</reference>
<evidence type="ECO:0000256" key="2">
    <source>
        <dbReference type="ARBA" id="ARBA00022692"/>
    </source>
</evidence>
<comment type="similarity">
    <text evidence="5">Belongs to the BI1 family.</text>
</comment>
<protein>
    <submittedName>
        <fullName evidence="6">Protein lifeguard 1</fullName>
    </submittedName>
</protein>
<feature type="transmembrane region" description="Helical" evidence="5">
    <location>
        <begin position="247"/>
        <end position="267"/>
    </location>
</feature>
<dbReference type="InterPro" id="IPR006214">
    <property type="entry name" value="Bax_inhibitor_1-related"/>
</dbReference>
<reference evidence="6" key="3">
    <citation type="submission" date="2025-08" db="UniProtKB">
        <authorList>
            <consortium name="Ensembl"/>
        </authorList>
    </citation>
    <scope>IDENTIFICATION</scope>
</reference>
<dbReference type="Ensembl" id="ENSCINT00000014392.3">
    <property type="protein sequence ID" value="ENSCINP00000014392.3"/>
    <property type="gene ID" value="ENSCING00000007006.3"/>
</dbReference>
<evidence type="ECO:0000256" key="1">
    <source>
        <dbReference type="ARBA" id="ARBA00004141"/>
    </source>
</evidence>
<keyword evidence="3 5" id="KW-1133">Transmembrane helix</keyword>
<dbReference type="OrthoDB" id="7933078at2759"/>
<feature type="transmembrane region" description="Helical" evidence="5">
    <location>
        <begin position="104"/>
        <end position="125"/>
    </location>
</feature>
<dbReference type="GO" id="GO:1902042">
    <property type="term" value="P:negative regulation of extrinsic apoptotic signaling pathway via death domain receptors"/>
    <property type="evidence" value="ECO:0000318"/>
    <property type="project" value="GO_Central"/>
</dbReference>
<evidence type="ECO:0000256" key="4">
    <source>
        <dbReference type="ARBA" id="ARBA00023136"/>
    </source>
</evidence>
<dbReference type="Proteomes" id="UP000008144">
    <property type="component" value="Chromosome 7"/>
</dbReference>
<sequence>MKLWMRRSCLSQTPQPTTYVQASAPLQAGAPYPPANQTYPPANQPYAQPYPTGNYQTQYAPHPAETAVHQPSYNSTPHHAEDGGFTTRGSFDDKSVRRLFIRKVYITLGLQLLVTFGIVCIFTFIPSVKTFIRANSAMYYVAYAIFLALYIALVCCPNVRRKHPTNIIVLAIFTLALSYMVGTIASFYDTMSVVIALGITVGVCVAVTLFSLQTKFDFTKCSGLLFVLVLVLMLFGFVTIFTWNKSWYLHVVYGSLGALVFTLFLAFDTQLIMGGKRYELDPEEYIYGALNLYIDVVYIFIFILSIFGSSN</sequence>
<reference evidence="6" key="2">
    <citation type="journal article" date="2008" name="Genome Biol.">
        <title>Improved genome assembly and evidence-based global gene model set for the chordate Ciona intestinalis: new insight into intron and operon populations.</title>
        <authorList>
            <person name="Satou Y."/>
            <person name="Mineta K."/>
            <person name="Ogasawara M."/>
            <person name="Sasakura Y."/>
            <person name="Shoguchi E."/>
            <person name="Ueno K."/>
            <person name="Yamada L."/>
            <person name="Matsumoto J."/>
            <person name="Wasserscheid J."/>
            <person name="Dewar K."/>
            <person name="Wiley G.B."/>
            <person name="Macmil S.L."/>
            <person name="Roe B.A."/>
            <person name="Zeller R.W."/>
            <person name="Hastings K.E."/>
            <person name="Lemaire P."/>
            <person name="Lindquist E."/>
            <person name="Endo T."/>
            <person name="Hotta K."/>
            <person name="Inaba K."/>
        </authorList>
    </citation>
    <scope>NUCLEOTIDE SEQUENCE [LARGE SCALE GENOMIC DNA]</scope>
    <source>
        <strain evidence="6">wild type</strain>
    </source>
</reference>
<organism evidence="6 7">
    <name type="scientific">Ciona intestinalis</name>
    <name type="common">Transparent sea squirt</name>
    <name type="synonym">Ascidia intestinalis</name>
    <dbReference type="NCBI Taxonomy" id="7719"/>
    <lineage>
        <taxon>Eukaryota</taxon>
        <taxon>Metazoa</taxon>
        <taxon>Chordata</taxon>
        <taxon>Tunicata</taxon>
        <taxon>Ascidiacea</taxon>
        <taxon>Phlebobranchia</taxon>
        <taxon>Cionidae</taxon>
        <taxon>Ciona</taxon>
    </lineage>
</organism>
<dbReference type="GeneID" id="100180479"/>
<dbReference type="CDD" id="cd10428">
    <property type="entry name" value="LFG_like"/>
    <property type="match status" value="1"/>
</dbReference>